<dbReference type="GO" id="GO:1990226">
    <property type="term" value="F:histone methyltransferase binding"/>
    <property type="evidence" value="ECO:0007669"/>
    <property type="project" value="TreeGrafter"/>
</dbReference>
<evidence type="ECO:0000313" key="3">
    <source>
        <dbReference type="Proteomes" id="UP000770717"/>
    </source>
</evidence>
<keyword evidence="3" id="KW-1185">Reference proteome</keyword>
<feature type="compositionally biased region" description="Basic residues" evidence="1">
    <location>
        <begin position="324"/>
        <end position="338"/>
    </location>
</feature>
<evidence type="ECO:0000313" key="2">
    <source>
        <dbReference type="EMBL" id="KAG9463386.1"/>
    </source>
</evidence>
<evidence type="ECO:0000256" key="1">
    <source>
        <dbReference type="SAM" id="MobiDB-lite"/>
    </source>
</evidence>
<feature type="region of interest" description="Disordered" evidence="1">
    <location>
        <begin position="221"/>
        <end position="255"/>
    </location>
</feature>
<feature type="compositionally biased region" description="Low complexity" evidence="1">
    <location>
        <begin position="1607"/>
        <end position="1619"/>
    </location>
</feature>
<feature type="region of interest" description="Disordered" evidence="1">
    <location>
        <begin position="579"/>
        <end position="600"/>
    </location>
</feature>
<name>A0A8J6B8P6_ELECQ</name>
<dbReference type="PANTHER" id="PTHR21604:SF0">
    <property type="entry name" value="RETROELEMENT SILENCING FACTOR 1"/>
    <property type="match status" value="1"/>
</dbReference>
<protein>
    <submittedName>
        <fullName evidence="2">Uncharacterized protein</fullName>
    </submittedName>
</protein>
<gene>
    <name evidence="2" type="ORF">GDO78_021865</name>
</gene>
<feature type="compositionally biased region" description="Basic and acidic residues" evidence="1">
    <location>
        <begin position="1363"/>
        <end position="1374"/>
    </location>
</feature>
<dbReference type="InterPro" id="IPR027866">
    <property type="entry name" value="RESF1"/>
</dbReference>
<feature type="region of interest" description="Disordered" evidence="1">
    <location>
        <begin position="1523"/>
        <end position="1542"/>
    </location>
</feature>
<feature type="region of interest" description="Disordered" evidence="1">
    <location>
        <begin position="1359"/>
        <end position="1386"/>
    </location>
</feature>
<feature type="compositionally biased region" description="Basic and acidic residues" evidence="1">
    <location>
        <begin position="1410"/>
        <end position="1422"/>
    </location>
</feature>
<feature type="region of interest" description="Disordered" evidence="1">
    <location>
        <begin position="979"/>
        <end position="1001"/>
    </location>
</feature>
<dbReference type="EMBL" id="WNTK01007061">
    <property type="protein sequence ID" value="KAG9463386.1"/>
    <property type="molecule type" value="Genomic_DNA"/>
</dbReference>
<dbReference type="Pfam" id="PF15395">
    <property type="entry name" value="DUF4617"/>
    <property type="match status" value="1"/>
</dbReference>
<feature type="compositionally biased region" description="Polar residues" evidence="1">
    <location>
        <begin position="979"/>
        <end position="993"/>
    </location>
</feature>
<accession>A0A8J6B8P6</accession>
<feature type="region of interest" description="Disordered" evidence="1">
    <location>
        <begin position="717"/>
        <end position="739"/>
    </location>
</feature>
<dbReference type="OrthoDB" id="9909281at2759"/>
<feature type="region of interest" description="Disordered" evidence="1">
    <location>
        <begin position="1569"/>
        <end position="1730"/>
    </location>
</feature>
<sequence length="1730" mass="190889">MDWSSGASNGTLTYPNSQQYLPQSTSSTLSTIPSQTTSIAPNSYSATRVVVSSRNPILTGLLGAESSEQFFKIQQSLTKTPGQQTTQISPEQYNSLYSLQLMSFGANQSSPDIQAVVSNYQMQVYPNPLLQTFQQAQPVTFVQQQAQPVTFVQQQAQPVTLVQQQATHVQQQAQQATHVQQQAQQATHVQQQAQQATHVQQQAQQATHVQQQAQPVPHVQQQAAHVQQQAQPATHVQQSAPHVQQQAQPVPHVQQQAQPVPHVQQQAQPVPHVQQQAQPVPHVQQQATHVQQKAQPVQCYSNTGYNVGKVQQSVQSTQTDGYTHKRTHQRMSKTHAAKRPSQNVQVPYRPLMLQTNNINMNATSNRSSAPSVASYKTLNDRNVTSNYQSGQNIDNRIGSNYPTISHTNTLQPQQGVNDNVHNPQRQTISNLHSGFANNSCNVLPTTTIGQPPPSYHQSNTNASNVSNISVNCRFSNPNQNFGAQNAQQPAQSYTLPQDQHSMALLPSTSSRNLPQDQRHNVQDILALLKVYRDVKLKYLLLNRENYLFRQKMQSASQDNCSVRPPLISSLQNTTVPTNDFMSGQVSSQNSTAESQPPSNTTHLVQNATLYDNSLNVPVQNITQPSNSFPSQIYPTNDNVRNQTNYTGFDGDQMHFGSRANSTDKVSELEALRVQDNLVTSVAPKPINNQYLSNGHCSNVNQSQDVLHITSDQNLVQTNTASSERCSPSHTTNTGNVYASKPLSSRSREAINASLPLWKSVPQSSVTNKSGYSEPKPMVANGLNTVHRIADISSSSINEPTSVTLTQKSEHSGPNVSKGIAIVSPLVKIKDLVKDFNQHPKVLPLMKDLDNDHANGVEEKTKFKKLFLELDSVDDAVATMKNLDANSPRSDMVSSLPCSVEVSSDCNVDQGSTKNLENVDNLQISGICTLVEGNSLYDSSVAMMFEGSLQTPLGSLLTKTEMKDDHTLQFSQKDINLRSVSQATSGVSPTTETGSVEGPQEDIEPCIQTEDYQHDSVSCLEKQPEQYLLDSDAFDLESNTASDQLSELLTEFPFGIKNYMSKNELKSPGASLEMFADKPEIPKTLVPILCDGEIDGSIEDTWRKNVLDTTNIETQSQNTEVAIQQPTAEVAPRPGLPAGKVTSVQLEDDCFEISDSPDSNICITLLDQDEIPKLFPEDSAELVESEESVAESFAKTPVVDVAVDVAVSSIKEKTCNETLPAPEKELFCCLFSWLTHTNGNAPKCNCKMTEFGETKDLASKLSQHPAMSKTEASGAVLDSTTDGLEPLPNSCTIVKIQPPIKRPKLEPIDNSLESKLGPCIVDRVPQEIKLKLDLSGKYLKDQLQKELSKNDPSVNEKIFQSKSLLKDPSSKETKDPSSSYNSKVDASGKSEKLIVKTDFLKHKHLLKIKTKSKEKSSHVEEGSARSVKKIKKNKVGDSWKIVSMDQTTGSKTKNEKYKLLAGIVQQSAKSKTKLKSSSTSDKSHSHSQDPSPSKHRGRAKSIPQSHFEKVRKVPTVQEYLERKREMCNKKSAPAVDQKDEPVDIRHRVVEKPEMERSGNLQARLPKLVPPVKINVKTKNIESETINPNQKSRSRSSGGYESSHKRHLGSSSSHGKGSLVSQGQDQKRNSSKVKIYLTPLDGSQGASCEGISLTKLQIRCSPEKPEYSERRKSLDSSRHSKPSKTEMKNREAPKMLEFKLCPEFVHRSPSTQEKKREPKPAKEKNLIEGKCQ</sequence>
<feature type="region of interest" description="Disordered" evidence="1">
    <location>
        <begin position="1409"/>
        <end position="1431"/>
    </location>
</feature>
<dbReference type="Proteomes" id="UP000770717">
    <property type="component" value="Unassembled WGS sequence"/>
</dbReference>
<feature type="region of interest" description="Disordered" evidence="1">
    <location>
        <begin position="316"/>
        <end position="342"/>
    </location>
</feature>
<feature type="compositionally biased region" description="Basic and acidic residues" evidence="1">
    <location>
        <begin position="1659"/>
        <end position="1695"/>
    </location>
</feature>
<dbReference type="GO" id="GO:0005634">
    <property type="term" value="C:nucleus"/>
    <property type="evidence" value="ECO:0007669"/>
    <property type="project" value="TreeGrafter"/>
</dbReference>
<comment type="caution">
    <text evidence="2">The sequence shown here is derived from an EMBL/GenBank/DDBJ whole genome shotgun (WGS) entry which is preliminary data.</text>
</comment>
<feature type="compositionally biased region" description="Basic and acidic residues" evidence="1">
    <location>
        <begin position="1710"/>
        <end position="1730"/>
    </location>
</feature>
<proteinExistence type="predicted"/>
<reference evidence="2" key="1">
    <citation type="thesis" date="2020" institute="ProQuest LLC" country="789 East Eisenhower Parkway, Ann Arbor, MI, USA">
        <title>Comparative Genomics and Chromosome Evolution.</title>
        <authorList>
            <person name="Mudd A.B."/>
        </authorList>
    </citation>
    <scope>NUCLEOTIDE SEQUENCE</scope>
    <source>
        <strain evidence="2">HN-11 Male</strain>
        <tissue evidence="2">Kidney and liver</tissue>
    </source>
</reference>
<organism evidence="2 3">
    <name type="scientific">Eleutherodactylus coqui</name>
    <name type="common">Puerto Rican coqui</name>
    <dbReference type="NCBI Taxonomy" id="57060"/>
    <lineage>
        <taxon>Eukaryota</taxon>
        <taxon>Metazoa</taxon>
        <taxon>Chordata</taxon>
        <taxon>Craniata</taxon>
        <taxon>Vertebrata</taxon>
        <taxon>Euteleostomi</taxon>
        <taxon>Amphibia</taxon>
        <taxon>Batrachia</taxon>
        <taxon>Anura</taxon>
        <taxon>Neobatrachia</taxon>
        <taxon>Hyloidea</taxon>
        <taxon>Eleutherodactylidae</taxon>
        <taxon>Eleutherodactylinae</taxon>
        <taxon>Eleutherodactylus</taxon>
        <taxon>Eleutherodactylus</taxon>
    </lineage>
</organism>
<dbReference type="PANTHER" id="PTHR21604">
    <property type="entry name" value="RETROELEMENT SILENCING FACTOR 1"/>
    <property type="match status" value="1"/>
</dbReference>
<feature type="region of interest" description="Disordered" evidence="1">
    <location>
        <begin position="1464"/>
        <end position="1513"/>
    </location>
</feature>